<feature type="domain" description="DUF4097" evidence="2">
    <location>
        <begin position="42"/>
        <end position="254"/>
    </location>
</feature>
<gene>
    <name evidence="4" type="ORF">A5888_000349</name>
    <name evidence="3" type="ORF">A5888_000388</name>
</gene>
<dbReference type="Pfam" id="PF13349">
    <property type="entry name" value="DUF4097"/>
    <property type="match status" value="1"/>
</dbReference>
<name>A0A242KBM4_9ENTE</name>
<evidence type="ECO:0000313" key="4">
    <source>
        <dbReference type="EMBL" id="WYJ88630.1"/>
    </source>
</evidence>
<dbReference type="AlphaFoldDB" id="A0A242KBM4"/>
<feature type="signal peptide" evidence="1">
    <location>
        <begin position="1"/>
        <end position="18"/>
    </location>
</feature>
<dbReference type="PROSITE" id="PS51257">
    <property type="entry name" value="PROKAR_LIPOPROTEIN"/>
    <property type="match status" value="1"/>
</dbReference>
<dbReference type="RefSeq" id="WP_086347547.1">
    <property type="nucleotide sequence ID" value="NZ_CP147247.1"/>
</dbReference>
<keyword evidence="5" id="KW-1185">Reference proteome</keyword>
<feature type="chain" id="PRO_5039453317" description="DUF4097 domain-containing protein" evidence="1">
    <location>
        <begin position="19"/>
        <end position="258"/>
    </location>
</feature>
<reference evidence="3" key="1">
    <citation type="submission" date="2017-05" db="EMBL/GenBank/DDBJ databases">
        <title>The Genome Sequence of Enterococcus sp. 9E7_DIV0242.</title>
        <authorList>
            <consortium name="The Broad Institute Genomics Platform"/>
            <consortium name="The Broad Institute Genomic Center for Infectious Diseases"/>
            <person name="Earl A."/>
            <person name="Manson A."/>
            <person name="Schwartman J."/>
            <person name="Gilmore M."/>
            <person name="Abouelleil A."/>
            <person name="Cao P."/>
            <person name="Chapman S."/>
            <person name="Cusick C."/>
            <person name="Shea T."/>
            <person name="Young S."/>
            <person name="Neafsey D."/>
            <person name="Nusbaum C."/>
            <person name="Birren B."/>
        </authorList>
    </citation>
    <scope>NUCLEOTIDE SEQUENCE [LARGE SCALE GENOMIC DNA]</scope>
    <source>
        <strain evidence="3">9E7_DIV0242</strain>
    </source>
</reference>
<evidence type="ECO:0000313" key="3">
    <source>
        <dbReference type="EMBL" id="OTP18574.1"/>
    </source>
</evidence>
<evidence type="ECO:0000256" key="1">
    <source>
        <dbReference type="SAM" id="SignalP"/>
    </source>
</evidence>
<dbReference type="Proteomes" id="UP000195141">
    <property type="component" value="Chromosome"/>
</dbReference>
<reference evidence="4" key="2">
    <citation type="submission" date="2017-05" db="EMBL/GenBank/DDBJ databases">
        <authorList>
            <consortium name="The Broad Institute Genomics Platform"/>
            <consortium name="The Broad Institute Genomic Center for Infectious Diseases"/>
            <person name="Earl A."/>
            <person name="Manson A."/>
            <person name="Schwartman J."/>
            <person name="Gilmore M."/>
            <person name="Abouelleil A."/>
            <person name="Cao P."/>
            <person name="Chapman S."/>
            <person name="Cusick C."/>
            <person name="Shea T."/>
            <person name="Young S."/>
            <person name="Neafsey D."/>
            <person name="Nusbaum C."/>
            <person name="Birren B."/>
        </authorList>
    </citation>
    <scope>NUCLEOTIDE SEQUENCE</scope>
    <source>
        <strain evidence="4">9E7_DIV0242</strain>
    </source>
</reference>
<reference evidence="4" key="3">
    <citation type="submission" date="2024-03" db="EMBL/GenBank/DDBJ databases">
        <title>The Genome Sequence of Enterococcus sp. DIV0242b.</title>
        <authorList>
            <consortium name="The Broad Institute Genomics Platform"/>
            <consortium name="The Broad Institute Microbial Omics Core"/>
            <consortium name="The Broad Institute Genomic Center for Infectious Diseases"/>
            <person name="Earl A."/>
            <person name="Manson A."/>
            <person name="Gilmore M."/>
            <person name="Schwartman J."/>
            <person name="Shea T."/>
            <person name="Abouelleil A."/>
            <person name="Cao P."/>
            <person name="Chapman S."/>
            <person name="Cusick C."/>
            <person name="Young S."/>
            <person name="Neafsey D."/>
            <person name="Nusbaum C."/>
            <person name="Birren B."/>
        </authorList>
    </citation>
    <scope>NUCLEOTIDE SEQUENCE</scope>
    <source>
        <strain evidence="4">9E7_DIV0242</strain>
    </source>
</reference>
<dbReference type="EMBL" id="CP147247">
    <property type="protein sequence ID" value="WYJ88630.1"/>
    <property type="molecule type" value="Genomic_DNA"/>
</dbReference>
<evidence type="ECO:0000313" key="5">
    <source>
        <dbReference type="Proteomes" id="UP000195141"/>
    </source>
</evidence>
<dbReference type="InterPro" id="IPR025164">
    <property type="entry name" value="Toastrack_DUF4097"/>
</dbReference>
<organism evidence="3">
    <name type="scientific">Candidatus Enterococcus clewellii</name>
    <dbReference type="NCBI Taxonomy" id="1834193"/>
    <lineage>
        <taxon>Bacteria</taxon>
        <taxon>Bacillati</taxon>
        <taxon>Bacillota</taxon>
        <taxon>Bacilli</taxon>
        <taxon>Lactobacillales</taxon>
        <taxon>Enterococcaceae</taxon>
        <taxon>Enterococcus</taxon>
    </lineage>
</organism>
<keyword evidence="1" id="KW-0732">Signal</keyword>
<proteinExistence type="predicted"/>
<dbReference type="OrthoDB" id="2180700at2"/>
<dbReference type="EMBL" id="NGMM01000001">
    <property type="protein sequence ID" value="OTP18574.1"/>
    <property type="molecule type" value="Genomic_DNA"/>
</dbReference>
<protein>
    <recommendedName>
        <fullName evidence="2">DUF4097 domain-containing protein</fullName>
    </recommendedName>
</protein>
<evidence type="ECO:0000259" key="2">
    <source>
        <dbReference type="Pfam" id="PF13349"/>
    </source>
</evidence>
<accession>A0A242KBM4</accession>
<sequence length="258" mass="28503">MKKVGLIAVGLGTCFLLAGCQSLGGSSYEEKHYENDGNIQILEIADDNMKINVVGVSSDQPISINYYERKNETYTFNEKSNKVSMKKNNRSSGWNIFSIFNWNTENIEMTVEVPENQLDNLMVKTENGKILLENIAIEETNLKTTNGKLEVQDSQVDKLLKLATTNGKVELENVKAKDVTIDTTNAKILFNDLMINNSLKAETTNGKISGTIDGNQKDFAIDSQTTNGKNSLGNTKSGSKQLKLKTTNGAIDVDFNED</sequence>